<proteinExistence type="predicted"/>
<evidence type="ECO:0000313" key="3">
    <source>
        <dbReference type="EMBL" id="KAF7333434.1"/>
    </source>
</evidence>
<dbReference type="AlphaFoldDB" id="A0A8H6X390"/>
<dbReference type="InterPro" id="IPR056884">
    <property type="entry name" value="NPHP3-like_N"/>
</dbReference>
<dbReference type="PANTHER" id="PTHR10039">
    <property type="entry name" value="AMELOGENIN"/>
    <property type="match status" value="1"/>
</dbReference>
<evidence type="ECO:0000259" key="2">
    <source>
        <dbReference type="Pfam" id="PF24883"/>
    </source>
</evidence>
<keyword evidence="4" id="KW-1185">Reference proteome</keyword>
<name>A0A8H6X390_9AGAR</name>
<dbReference type="Pfam" id="PF24883">
    <property type="entry name" value="NPHP3_N"/>
    <property type="match status" value="1"/>
</dbReference>
<reference evidence="3" key="1">
    <citation type="submission" date="2020-05" db="EMBL/GenBank/DDBJ databases">
        <title>Mycena genomes resolve the evolution of fungal bioluminescence.</title>
        <authorList>
            <person name="Tsai I.J."/>
        </authorList>
    </citation>
    <scope>NUCLEOTIDE SEQUENCE</scope>
    <source>
        <strain evidence="3">CCC161011</strain>
    </source>
</reference>
<organism evidence="3 4">
    <name type="scientific">Mycena venus</name>
    <dbReference type="NCBI Taxonomy" id="2733690"/>
    <lineage>
        <taxon>Eukaryota</taxon>
        <taxon>Fungi</taxon>
        <taxon>Dikarya</taxon>
        <taxon>Basidiomycota</taxon>
        <taxon>Agaricomycotina</taxon>
        <taxon>Agaricomycetes</taxon>
        <taxon>Agaricomycetidae</taxon>
        <taxon>Agaricales</taxon>
        <taxon>Marasmiineae</taxon>
        <taxon>Mycenaceae</taxon>
        <taxon>Mycena</taxon>
    </lineage>
</organism>
<gene>
    <name evidence="3" type="ORF">MVEN_02359300</name>
</gene>
<dbReference type="InterPro" id="IPR027417">
    <property type="entry name" value="P-loop_NTPase"/>
</dbReference>
<evidence type="ECO:0000256" key="1">
    <source>
        <dbReference type="ARBA" id="ARBA00022737"/>
    </source>
</evidence>
<dbReference type="Proteomes" id="UP000620124">
    <property type="component" value="Unassembled WGS sequence"/>
</dbReference>
<dbReference type="OrthoDB" id="4760524at2759"/>
<dbReference type="Gene3D" id="3.40.50.300">
    <property type="entry name" value="P-loop containing nucleotide triphosphate hydrolases"/>
    <property type="match status" value="1"/>
</dbReference>
<dbReference type="EMBL" id="JACAZI010000029">
    <property type="protein sequence ID" value="KAF7333434.1"/>
    <property type="molecule type" value="Genomic_DNA"/>
</dbReference>
<accession>A0A8H6X390</accession>
<feature type="domain" description="Nephrocystin 3-like N-terminal" evidence="2">
    <location>
        <begin position="3"/>
        <end position="116"/>
    </location>
</feature>
<dbReference type="PANTHER" id="PTHR10039:SF14">
    <property type="entry name" value="NACHT DOMAIN-CONTAINING PROTEIN"/>
    <property type="match status" value="1"/>
</dbReference>
<dbReference type="SUPFAM" id="SSF52540">
    <property type="entry name" value="P-loop containing nucleoside triphosphate hydrolases"/>
    <property type="match status" value="1"/>
</dbReference>
<keyword evidence="1" id="KW-0677">Repeat</keyword>
<comment type="caution">
    <text evidence="3">The sequence shown here is derived from an EMBL/GenBank/DDBJ whole genome shotgun (WGS) entry which is preliminary data.</text>
</comment>
<evidence type="ECO:0000313" key="4">
    <source>
        <dbReference type="Proteomes" id="UP000620124"/>
    </source>
</evidence>
<sequence length="355" mass="40183">MRWLYGPAGAGKTAIMQTLCQRLQEDCRLGGSFFFKRGHTTRGNAKLLFITLAYQLALHNPHLKGPISKSAVDDPSVMGRDMHVQLQKLIIQPCQFLGNAAPVILLIDGLDEPEPHIREKLAESFFDGPYDSVNVEQSFEDIHLYFREEFARIHREHSATMGGIPVPWPSSDVVDILVKKSSGYFIYASTVIKFIDDKRFRPTVQLKIVHTLATNNSILPFKALDDLYMQILSRVPAQYRSTLCDILCVIANFNLELRYIEPLLDLESGDVRLTLHDLHSVLNIGSEDKAIAIHHASFLDFLNDRQRSSIFYIGPDSPHHMNIACAVTKALSWEHKDPRSNVAWYGSAERSRVLD</sequence>
<protein>
    <submittedName>
        <fullName evidence="3">Putative nwd2 protein</fullName>
    </submittedName>
</protein>